<feature type="transmembrane region" description="Helical" evidence="1">
    <location>
        <begin position="21"/>
        <end position="47"/>
    </location>
</feature>
<gene>
    <name evidence="2" type="ORF">A1355_08440</name>
</gene>
<dbReference type="RefSeq" id="WP_064029722.1">
    <property type="nucleotide sequence ID" value="NZ_LUUK01000179.1"/>
</dbReference>
<keyword evidence="1" id="KW-1133">Transmembrane helix</keyword>
<proteinExistence type="predicted"/>
<sequence length="146" mass="16676">MKDIIINQPHLQSVRQKLGSALLALASWLLWLYFLTPLFTLGAWLMGLKSLSDEIRWFGGYKTLLELMQLYAEIILVIALLWLVWTVYLAWLRAHRPPHRPPPVTDSQLATAFKVDVELLSKARTGNKLTVHFDDHAVITRIGDSS</sequence>
<evidence type="ECO:0008006" key="4">
    <source>
        <dbReference type="Google" id="ProtNLM"/>
    </source>
</evidence>
<evidence type="ECO:0000256" key="1">
    <source>
        <dbReference type="SAM" id="Phobius"/>
    </source>
</evidence>
<keyword evidence="3" id="KW-1185">Reference proteome</keyword>
<feature type="transmembrane region" description="Helical" evidence="1">
    <location>
        <begin position="67"/>
        <end position="91"/>
    </location>
</feature>
<dbReference type="InterPro" id="IPR023829">
    <property type="entry name" value="PGA_PgaD"/>
</dbReference>
<organism evidence="2 3">
    <name type="scientific">Methylomonas koyamae</name>
    <dbReference type="NCBI Taxonomy" id="702114"/>
    <lineage>
        <taxon>Bacteria</taxon>
        <taxon>Pseudomonadati</taxon>
        <taxon>Pseudomonadota</taxon>
        <taxon>Gammaproteobacteria</taxon>
        <taxon>Methylococcales</taxon>
        <taxon>Methylococcaceae</taxon>
        <taxon>Methylomonas</taxon>
    </lineage>
</organism>
<dbReference type="OrthoDB" id="5782986at2"/>
<dbReference type="GO" id="GO:0043709">
    <property type="term" value="P:cell adhesion involved in single-species biofilm formation"/>
    <property type="evidence" value="ECO:0007669"/>
    <property type="project" value="InterPro"/>
</dbReference>
<keyword evidence="1" id="KW-0472">Membrane</keyword>
<name>A0A177NH39_9GAMM</name>
<keyword evidence="1" id="KW-0812">Transmembrane</keyword>
<dbReference type="Pfam" id="PF13994">
    <property type="entry name" value="PgaD"/>
    <property type="match status" value="1"/>
</dbReference>
<dbReference type="Proteomes" id="UP000077628">
    <property type="component" value="Unassembled WGS sequence"/>
</dbReference>
<dbReference type="AlphaFoldDB" id="A0A177NH39"/>
<comment type="caution">
    <text evidence="2">The sequence shown here is derived from an EMBL/GenBank/DDBJ whole genome shotgun (WGS) entry which is preliminary data.</text>
</comment>
<evidence type="ECO:0000313" key="2">
    <source>
        <dbReference type="EMBL" id="OAI17191.1"/>
    </source>
</evidence>
<accession>A0A177NH39</accession>
<dbReference type="STRING" id="702114.A1355_08440"/>
<dbReference type="EMBL" id="LUUK01000179">
    <property type="protein sequence ID" value="OAI17191.1"/>
    <property type="molecule type" value="Genomic_DNA"/>
</dbReference>
<reference evidence="3" key="1">
    <citation type="submission" date="2016-03" db="EMBL/GenBank/DDBJ databases">
        <authorList>
            <person name="Heylen K."/>
            <person name="De Vos P."/>
            <person name="Vekeman B."/>
        </authorList>
    </citation>
    <scope>NUCLEOTIDE SEQUENCE [LARGE SCALE GENOMIC DNA]</scope>
    <source>
        <strain evidence="3">R-45383</strain>
    </source>
</reference>
<dbReference type="NCBIfam" id="TIGR03940">
    <property type="entry name" value="PGA_PgaD"/>
    <property type="match status" value="1"/>
</dbReference>
<protein>
    <recommendedName>
        <fullName evidence="4">Poly-beta-1,6-N-acetyl-D-glucosamine biosynthesis protein PgaD</fullName>
    </recommendedName>
</protein>
<evidence type="ECO:0000313" key="3">
    <source>
        <dbReference type="Proteomes" id="UP000077628"/>
    </source>
</evidence>